<name>A0A345SR03_9ACTN</name>
<evidence type="ECO:0000259" key="2">
    <source>
        <dbReference type="PROSITE" id="PS51819"/>
    </source>
</evidence>
<feature type="domain" description="VOC" evidence="2">
    <location>
        <begin position="12"/>
        <end position="155"/>
    </location>
</feature>
<dbReference type="OrthoDB" id="317332at2"/>
<dbReference type="InterPro" id="IPR037523">
    <property type="entry name" value="VOC_core"/>
</dbReference>
<sequence>MSAPAPLPHAHGILHINLNAAAAEPEHAFYRDLLGLNLRMRSHEPKGDATPMGIDGITDSETLFLYDARGPRVAGALEIVQWNEPGPVARALPAAPWHLGIAAVGYRVPWAPEELRRRAGGAVLGEAPLPVAGRANQGALRVQDPVGVPVELVPDADGESPALSHLRINTADLERALAWYRVLGFTVADGPTRRDLPAGTLGAAGPVAVTTAAVALSEDPTFTLELTQWHTPRPSVPSPTGRTHKACSVSPWPVRT</sequence>
<gene>
    <name evidence="3" type="ORF">C7M71_000375</name>
</gene>
<evidence type="ECO:0000256" key="1">
    <source>
        <dbReference type="SAM" id="MobiDB-lite"/>
    </source>
</evidence>
<evidence type="ECO:0000313" key="3">
    <source>
        <dbReference type="EMBL" id="AXI76158.1"/>
    </source>
</evidence>
<dbReference type="AlphaFoldDB" id="A0A345SR03"/>
<organism evidence="3 4">
    <name type="scientific">Peterkaempfera bronchialis</name>
    <dbReference type="NCBI Taxonomy" id="2126346"/>
    <lineage>
        <taxon>Bacteria</taxon>
        <taxon>Bacillati</taxon>
        <taxon>Actinomycetota</taxon>
        <taxon>Actinomycetes</taxon>
        <taxon>Kitasatosporales</taxon>
        <taxon>Streptomycetaceae</taxon>
        <taxon>Peterkaempfera</taxon>
    </lineage>
</organism>
<evidence type="ECO:0000313" key="4">
    <source>
        <dbReference type="Proteomes" id="UP000249340"/>
    </source>
</evidence>
<dbReference type="CDD" id="cd06587">
    <property type="entry name" value="VOC"/>
    <property type="match status" value="1"/>
</dbReference>
<feature type="region of interest" description="Disordered" evidence="1">
    <location>
        <begin position="231"/>
        <end position="256"/>
    </location>
</feature>
<dbReference type="KEGG" id="stri:C7M71_000375"/>
<proteinExistence type="predicted"/>
<dbReference type="Proteomes" id="UP000249340">
    <property type="component" value="Chromosome"/>
</dbReference>
<dbReference type="SUPFAM" id="SSF54593">
    <property type="entry name" value="Glyoxalase/Bleomycin resistance protein/Dihydroxybiphenyl dioxygenase"/>
    <property type="match status" value="1"/>
</dbReference>
<dbReference type="EMBL" id="CP031264">
    <property type="protein sequence ID" value="AXI76158.1"/>
    <property type="molecule type" value="Genomic_DNA"/>
</dbReference>
<protein>
    <recommendedName>
        <fullName evidence="2">VOC domain-containing protein</fullName>
    </recommendedName>
</protein>
<dbReference type="PROSITE" id="PS51819">
    <property type="entry name" value="VOC"/>
    <property type="match status" value="1"/>
</dbReference>
<reference evidence="4" key="1">
    <citation type="submission" date="2018-07" db="EMBL/GenBank/DDBJ databases">
        <title>Streptacidiphilus bronchialis DSM 106435 chromosome.</title>
        <authorList>
            <person name="Batra D."/>
            <person name="Gulvik C.A."/>
        </authorList>
    </citation>
    <scope>NUCLEOTIDE SEQUENCE [LARGE SCALE GENOMIC DNA]</scope>
    <source>
        <strain evidence="4">DSM 106435</strain>
    </source>
</reference>
<dbReference type="RefSeq" id="WP_114914114.1">
    <property type="nucleotide sequence ID" value="NZ_CP031264.1"/>
</dbReference>
<dbReference type="Gene3D" id="3.10.180.10">
    <property type="entry name" value="2,3-Dihydroxybiphenyl 1,2-Dioxygenase, domain 1"/>
    <property type="match status" value="2"/>
</dbReference>
<accession>A0A345SR03</accession>
<keyword evidence="4" id="KW-1185">Reference proteome</keyword>
<dbReference type="InterPro" id="IPR029068">
    <property type="entry name" value="Glyas_Bleomycin-R_OHBP_Dase"/>
</dbReference>